<sequence>MVVETRSHGTSADVQRVRSPSIDVVDVSARPSASTASEGATSLSIDVKTWRAVGAWTWGAGDAGDVCGICRIAYDGCPPDAKFPGDDSPVVWGRCGHAFHLQCITKWLSGNAQDAPRCPICRGAWEFKELEGTGAG</sequence>
<dbReference type="SMART" id="SM00184">
    <property type="entry name" value="RING"/>
    <property type="match status" value="1"/>
</dbReference>
<reference evidence="11 12" key="2">
    <citation type="journal article" date="2014" name="BMC Genomics">
        <title>An improved genome of the model marine alga Ostreococcus tauri unfolds by assessing Illumina de novo assemblies.</title>
        <authorList>
            <person name="Blanc-Mathieu R."/>
            <person name="Verhelst B."/>
            <person name="Derelle E."/>
            <person name="Rombauts S."/>
            <person name="Bouget F.Y."/>
            <person name="Carre I."/>
            <person name="Chateau A."/>
            <person name="Eyre-Walker A."/>
            <person name="Grimsley N."/>
            <person name="Moreau H."/>
            <person name="Piegu B."/>
            <person name="Rivals E."/>
            <person name="Schackwitz W."/>
            <person name="Van de Peer Y."/>
            <person name="Piganeau G."/>
        </authorList>
    </citation>
    <scope>NUCLEOTIDE SEQUENCE [LARGE SCALE GENOMIC DNA]</scope>
    <source>
        <strain evidence="12">OTTH 0595 / CCAP 157/2 / RCC745</strain>
    </source>
</reference>
<evidence type="ECO:0000256" key="3">
    <source>
        <dbReference type="ARBA" id="ARBA00022723"/>
    </source>
</evidence>
<dbReference type="EMBL" id="CAID01000011">
    <property type="protein sequence ID" value="CEF99733.1"/>
    <property type="molecule type" value="Genomic_DNA"/>
</dbReference>
<keyword evidence="3" id="KW-0479">Metal-binding</keyword>
<evidence type="ECO:0000313" key="12">
    <source>
        <dbReference type="Proteomes" id="UP000009170"/>
    </source>
</evidence>
<reference evidence="12" key="1">
    <citation type="journal article" date="2006" name="Proc. Natl. Acad. Sci. U.S.A.">
        <title>Genome analysis of the smallest free-living eukaryote Ostreococcus tauri unveils many unique features.</title>
        <authorList>
            <person name="Derelle E."/>
            <person name="Ferraz C."/>
            <person name="Rombauts S."/>
            <person name="Rouze P."/>
            <person name="Worden A.Z."/>
            <person name="Robbens S."/>
            <person name="Partensky F."/>
            <person name="Degroeve S."/>
            <person name="Echeynie S."/>
            <person name="Cooke R."/>
            <person name="Saeys Y."/>
            <person name="Wuyts J."/>
            <person name="Jabbari K."/>
            <person name="Bowler C."/>
            <person name="Panaud O."/>
            <person name="Piegu B."/>
            <person name="Ball S.G."/>
            <person name="Ral J.-P."/>
            <person name="Bouget F.-Y."/>
            <person name="Piganeau G."/>
            <person name="De Baets B."/>
            <person name="Picard A."/>
            <person name="Delseny M."/>
            <person name="Demaille J."/>
            <person name="Van de Peer Y."/>
            <person name="Moreau H."/>
        </authorList>
    </citation>
    <scope>NUCLEOTIDE SEQUENCE [LARGE SCALE GENOMIC DNA]</scope>
    <source>
        <strain evidence="12">OTTH 0595 / CCAP 157/2 / RCC745</strain>
    </source>
</reference>
<dbReference type="GO" id="GO:0031145">
    <property type="term" value="P:anaphase-promoting complex-dependent catabolic process"/>
    <property type="evidence" value="ECO:0007669"/>
    <property type="project" value="InterPro"/>
</dbReference>
<dbReference type="InterPro" id="IPR024991">
    <property type="entry name" value="RING-H2_APC11"/>
</dbReference>
<keyword evidence="6" id="KW-0833">Ubl conjugation pathway</keyword>
<dbReference type="GO" id="GO:0061630">
    <property type="term" value="F:ubiquitin protein ligase activity"/>
    <property type="evidence" value="ECO:0007669"/>
    <property type="project" value="InterPro"/>
</dbReference>
<keyword evidence="12" id="KW-1185">Reference proteome</keyword>
<evidence type="ECO:0000313" key="11">
    <source>
        <dbReference type="EMBL" id="CEF99733.1"/>
    </source>
</evidence>
<dbReference type="InterPro" id="IPR001841">
    <property type="entry name" value="Znf_RING"/>
</dbReference>
<dbReference type="GO" id="GO:0008270">
    <property type="term" value="F:zinc ion binding"/>
    <property type="evidence" value="ECO:0007669"/>
    <property type="project" value="UniProtKB-KW"/>
</dbReference>
<dbReference type="Gene3D" id="3.30.40.10">
    <property type="entry name" value="Zinc/RING finger domain, C3HC4 (zinc finger)"/>
    <property type="match status" value="1"/>
</dbReference>
<keyword evidence="7" id="KW-0862">Zinc</keyword>
<keyword evidence="8" id="KW-0131">Cell cycle</keyword>
<keyword evidence="4 9" id="KW-0863">Zinc-finger</keyword>
<evidence type="ECO:0000256" key="9">
    <source>
        <dbReference type="PROSITE-ProRule" id="PRU00175"/>
    </source>
</evidence>
<protein>
    <recommendedName>
        <fullName evidence="1">Anaphase-promoting complex subunit 11</fullName>
    </recommendedName>
</protein>
<evidence type="ECO:0000256" key="8">
    <source>
        <dbReference type="ARBA" id="ARBA00023306"/>
    </source>
</evidence>
<gene>
    <name evidence="11" type="ORF">OT_ostta11g03040</name>
</gene>
<evidence type="ECO:0000256" key="6">
    <source>
        <dbReference type="ARBA" id="ARBA00022786"/>
    </source>
</evidence>
<keyword evidence="2" id="KW-0132">Cell division</keyword>
<dbReference type="InterPro" id="IPR013083">
    <property type="entry name" value="Znf_RING/FYVE/PHD"/>
</dbReference>
<dbReference type="KEGG" id="ota:OT_ostta11g03040"/>
<evidence type="ECO:0000256" key="1">
    <source>
        <dbReference type="ARBA" id="ARBA00013928"/>
    </source>
</evidence>
<evidence type="ECO:0000259" key="10">
    <source>
        <dbReference type="PROSITE" id="PS50089"/>
    </source>
</evidence>
<comment type="caution">
    <text evidence="11">The sequence shown here is derived from an EMBL/GenBank/DDBJ whole genome shotgun (WGS) entry which is preliminary data.</text>
</comment>
<name>A0A090N4E6_OSTTA</name>
<dbReference type="InParanoid" id="A0A090N4E6"/>
<dbReference type="Pfam" id="PF12861">
    <property type="entry name" value="zf-ANAPC11"/>
    <property type="match status" value="1"/>
</dbReference>
<dbReference type="CDD" id="cd16456">
    <property type="entry name" value="RING-H2_APC11"/>
    <property type="match status" value="1"/>
</dbReference>
<evidence type="ECO:0000256" key="5">
    <source>
        <dbReference type="ARBA" id="ARBA00022776"/>
    </source>
</evidence>
<evidence type="ECO:0000256" key="2">
    <source>
        <dbReference type="ARBA" id="ARBA00022618"/>
    </source>
</evidence>
<dbReference type="PROSITE" id="PS50089">
    <property type="entry name" value="ZF_RING_2"/>
    <property type="match status" value="1"/>
</dbReference>
<dbReference type="GeneID" id="9835777"/>
<dbReference type="AlphaFoldDB" id="A0A090N4E6"/>
<evidence type="ECO:0000256" key="7">
    <source>
        <dbReference type="ARBA" id="ARBA00022833"/>
    </source>
</evidence>
<organism evidence="11 12">
    <name type="scientific">Ostreococcus tauri</name>
    <name type="common">Marine green alga</name>
    <dbReference type="NCBI Taxonomy" id="70448"/>
    <lineage>
        <taxon>Eukaryota</taxon>
        <taxon>Viridiplantae</taxon>
        <taxon>Chlorophyta</taxon>
        <taxon>Mamiellophyceae</taxon>
        <taxon>Mamiellales</taxon>
        <taxon>Bathycoccaceae</taxon>
        <taxon>Ostreococcus</taxon>
    </lineage>
</organism>
<dbReference type="GO" id="GO:0051301">
    <property type="term" value="P:cell division"/>
    <property type="evidence" value="ECO:0007669"/>
    <property type="project" value="UniProtKB-KW"/>
</dbReference>
<dbReference type="Proteomes" id="UP000009170">
    <property type="component" value="Unassembled WGS sequence"/>
</dbReference>
<proteinExistence type="predicted"/>
<accession>A0A090N4E6</accession>
<keyword evidence="5" id="KW-0498">Mitosis</keyword>
<dbReference type="RefSeq" id="XP_003082127.2">
    <property type="nucleotide sequence ID" value="XM_003082079.2"/>
</dbReference>
<dbReference type="InterPro" id="IPR051031">
    <property type="entry name" value="RING-box_E3_Ubiquitin_Ligase"/>
</dbReference>
<dbReference type="GO" id="GO:0005680">
    <property type="term" value="C:anaphase-promoting complex"/>
    <property type="evidence" value="ECO:0007669"/>
    <property type="project" value="InterPro"/>
</dbReference>
<evidence type="ECO:0000256" key="4">
    <source>
        <dbReference type="ARBA" id="ARBA00022771"/>
    </source>
</evidence>
<dbReference type="PANTHER" id="PTHR11210">
    <property type="entry name" value="RING BOX"/>
    <property type="match status" value="1"/>
</dbReference>
<dbReference type="SUPFAM" id="SSF57850">
    <property type="entry name" value="RING/U-box"/>
    <property type="match status" value="1"/>
</dbReference>
<dbReference type="GO" id="GO:0097602">
    <property type="term" value="F:cullin family protein binding"/>
    <property type="evidence" value="ECO:0007669"/>
    <property type="project" value="InterPro"/>
</dbReference>
<dbReference type="FunCoup" id="A0A090N4E6">
    <property type="interactions" value="914"/>
</dbReference>
<dbReference type="STRING" id="70448.A0A090N4E6"/>
<dbReference type="OrthoDB" id="1681166at2759"/>
<feature type="domain" description="RING-type" evidence="10">
    <location>
        <begin position="67"/>
        <end position="122"/>
    </location>
</feature>